<dbReference type="FunFam" id="3.40.47.10:FF:000019">
    <property type="entry name" value="Polyketide synthase type I"/>
    <property type="match status" value="2"/>
</dbReference>
<dbReference type="Gene3D" id="3.30.70.3290">
    <property type="match status" value="2"/>
</dbReference>
<dbReference type="InterPro" id="IPR042104">
    <property type="entry name" value="PKS_dehydratase_sf"/>
</dbReference>
<dbReference type="GO" id="GO:0006633">
    <property type="term" value="P:fatty acid biosynthetic process"/>
    <property type="evidence" value="ECO:0007669"/>
    <property type="project" value="InterPro"/>
</dbReference>
<dbReference type="InterPro" id="IPR049552">
    <property type="entry name" value="PKS_DH_N"/>
</dbReference>
<feature type="region of interest" description="C-terminal hotdog fold" evidence="9">
    <location>
        <begin position="2823"/>
        <end position="2964"/>
    </location>
</feature>
<dbReference type="InterPro" id="IPR009081">
    <property type="entry name" value="PP-bd_ACP"/>
</dbReference>
<dbReference type="InterPro" id="IPR014031">
    <property type="entry name" value="Ketoacyl_synth_C"/>
</dbReference>
<name>A0A1C6UHG3_9ACTN</name>
<dbReference type="InterPro" id="IPR049900">
    <property type="entry name" value="PKS_mFAS_DH"/>
</dbReference>
<organism evidence="14 15">
    <name type="scientific">Micromonospora eburnea</name>
    <dbReference type="NCBI Taxonomy" id="227316"/>
    <lineage>
        <taxon>Bacteria</taxon>
        <taxon>Bacillati</taxon>
        <taxon>Actinomycetota</taxon>
        <taxon>Actinomycetes</taxon>
        <taxon>Micromonosporales</taxon>
        <taxon>Micromonosporaceae</taxon>
        <taxon>Micromonospora</taxon>
    </lineage>
</organism>
<feature type="domain" description="Carrier" evidence="11">
    <location>
        <begin position="1704"/>
        <end position="1779"/>
    </location>
</feature>
<feature type="domain" description="Carrier" evidence="11">
    <location>
        <begin position="3491"/>
        <end position="3571"/>
    </location>
</feature>
<dbReference type="Pfam" id="PF08990">
    <property type="entry name" value="Docking"/>
    <property type="match status" value="1"/>
</dbReference>
<dbReference type="InterPro" id="IPR032821">
    <property type="entry name" value="PKS_assoc"/>
</dbReference>
<dbReference type="InterPro" id="IPR036291">
    <property type="entry name" value="NAD(P)-bd_dom_sf"/>
</dbReference>
<dbReference type="Pfam" id="PF00698">
    <property type="entry name" value="Acyl_transf_1"/>
    <property type="match status" value="2"/>
</dbReference>
<evidence type="ECO:0000259" key="13">
    <source>
        <dbReference type="PROSITE" id="PS52019"/>
    </source>
</evidence>
<keyword evidence="4" id="KW-0597">Phosphoprotein</keyword>
<dbReference type="InterPro" id="IPR049551">
    <property type="entry name" value="PKS_DH_C"/>
</dbReference>
<evidence type="ECO:0000256" key="9">
    <source>
        <dbReference type="PROSITE-ProRule" id="PRU01363"/>
    </source>
</evidence>
<evidence type="ECO:0000256" key="10">
    <source>
        <dbReference type="SAM" id="MobiDB-lite"/>
    </source>
</evidence>
<protein>
    <submittedName>
        <fullName evidence="14">Polyketide synthase 12</fullName>
    </submittedName>
</protein>
<dbReference type="Pfam" id="PF14765">
    <property type="entry name" value="PS-DH"/>
    <property type="match status" value="2"/>
</dbReference>
<dbReference type="FunFam" id="1.10.1200.10:FF:000007">
    <property type="entry name" value="Probable polyketide synthase pks17"/>
    <property type="match status" value="1"/>
</dbReference>
<dbReference type="PROSITE" id="PS00606">
    <property type="entry name" value="KS3_1"/>
    <property type="match status" value="2"/>
</dbReference>
<evidence type="ECO:0000256" key="5">
    <source>
        <dbReference type="ARBA" id="ARBA00022679"/>
    </source>
</evidence>
<dbReference type="InterPro" id="IPR016039">
    <property type="entry name" value="Thiolase-like"/>
</dbReference>
<dbReference type="Pfam" id="PF21089">
    <property type="entry name" value="PKS_DH_N"/>
    <property type="match status" value="2"/>
</dbReference>
<dbReference type="Gene3D" id="3.10.129.110">
    <property type="entry name" value="Polyketide synthase dehydratase"/>
    <property type="match status" value="2"/>
</dbReference>
<feature type="region of interest" description="Disordered" evidence="10">
    <location>
        <begin position="463"/>
        <end position="494"/>
    </location>
</feature>
<dbReference type="PROSITE" id="PS52019">
    <property type="entry name" value="PKS_MFAS_DH"/>
    <property type="match status" value="2"/>
</dbReference>
<feature type="compositionally biased region" description="Low complexity" evidence="10">
    <location>
        <begin position="474"/>
        <end position="486"/>
    </location>
</feature>
<dbReference type="SUPFAM" id="SSF101173">
    <property type="entry name" value="Docking domain B of the erythromycin polyketide synthase (DEBS)"/>
    <property type="match status" value="1"/>
</dbReference>
<evidence type="ECO:0000256" key="6">
    <source>
        <dbReference type="ARBA" id="ARBA00023194"/>
    </source>
</evidence>
<dbReference type="Pfam" id="PF22953">
    <property type="entry name" value="SpnB_Rossmann"/>
    <property type="match status" value="1"/>
</dbReference>
<evidence type="ECO:0000256" key="4">
    <source>
        <dbReference type="ARBA" id="ARBA00022553"/>
    </source>
</evidence>
<dbReference type="CDD" id="cd00833">
    <property type="entry name" value="PKS"/>
    <property type="match status" value="2"/>
</dbReference>
<dbReference type="SMART" id="SM00826">
    <property type="entry name" value="PKS_DH"/>
    <property type="match status" value="2"/>
</dbReference>
<keyword evidence="3" id="KW-0596">Phosphopantetheine</keyword>
<dbReference type="InterPro" id="IPR013968">
    <property type="entry name" value="PKS_KR"/>
</dbReference>
<dbReference type="InterPro" id="IPR050091">
    <property type="entry name" value="PKS_NRPS_Biosynth_Enz"/>
</dbReference>
<dbReference type="InterPro" id="IPR036736">
    <property type="entry name" value="ACP-like_sf"/>
</dbReference>
<dbReference type="InterPro" id="IPR018201">
    <property type="entry name" value="Ketoacyl_synth_AS"/>
</dbReference>
<feature type="domain" description="PKS/mFAS DH" evidence="13">
    <location>
        <begin position="2684"/>
        <end position="2964"/>
    </location>
</feature>
<dbReference type="Gene3D" id="3.40.47.10">
    <property type="match status" value="2"/>
</dbReference>
<dbReference type="InterPro" id="IPR001227">
    <property type="entry name" value="Ac_transferase_dom_sf"/>
</dbReference>
<feature type="region of interest" description="C-terminal hotdog fold" evidence="9">
    <location>
        <begin position="1086"/>
        <end position="1223"/>
    </location>
</feature>
<dbReference type="RefSeq" id="WP_091118314.1">
    <property type="nucleotide sequence ID" value="NZ_FMHY01000002.1"/>
</dbReference>
<keyword evidence="5" id="KW-0808">Transferase</keyword>
<dbReference type="Pfam" id="PF00550">
    <property type="entry name" value="PP-binding"/>
    <property type="match status" value="2"/>
</dbReference>
<dbReference type="SUPFAM" id="SSF47336">
    <property type="entry name" value="ACP-like"/>
    <property type="match status" value="2"/>
</dbReference>
<reference evidence="15" key="1">
    <citation type="submission" date="2016-06" db="EMBL/GenBank/DDBJ databases">
        <authorList>
            <person name="Varghese N."/>
            <person name="Submissions Spin"/>
        </authorList>
    </citation>
    <scope>NUCLEOTIDE SEQUENCE [LARGE SCALE GENOMIC DNA]</scope>
    <source>
        <strain evidence="15">DSM 44814</strain>
    </source>
</reference>
<accession>A0A1C6UHG3</accession>
<evidence type="ECO:0000313" key="14">
    <source>
        <dbReference type="EMBL" id="SCL53411.1"/>
    </source>
</evidence>
<dbReference type="InterPro" id="IPR016035">
    <property type="entry name" value="Acyl_Trfase/lysoPLipase"/>
</dbReference>
<dbReference type="PANTHER" id="PTHR43775">
    <property type="entry name" value="FATTY ACID SYNTHASE"/>
    <property type="match status" value="1"/>
</dbReference>
<evidence type="ECO:0000259" key="11">
    <source>
        <dbReference type="PROSITE" id="PS50075"/>
    </source>
</evidence>
<sequence>MLNDEDKLRSYLKRATADLRSTRQRLREVEDRAQEPVAIVGMACRYPGGIDTPEQLWDLIAAGGDAIGPFPTDRGWDLDSLYDPDPDSPGTTYARDGGFLADAPGFDAAFFGISPREATAMDPQQRLLLETAWESVERAGIDPTSLRGSATGVFAGVISQDYLARMSEPDPDLEGYLVTGNSGSVASGRIAYVLGLEGPAVTVDTACSSSLVAMHLAVQAIRGGECDMALAGGATILALPRPFIEFSRQRGLAPDGRCKPFAAAADGTGWGEGVGLLLLERLSVAQERGHRILAVIRGSAVNQDGASNGLTAPNGPSQERVIRQALANARLTPADVDAVEAHGTGTTLGDPIEAQALLATYGQHRRNDQPLWLGSIKSNIGHTQAAAGVAGVIKMVLSMRHGLLPRSLHIDAPSPHVDWTSGNVRLLDQPVEWRENGRPRRAGVSSFGVSGTNAHLIIEEAPADEPAGSGPEQTGPDATPTSTTPADGDDAELTDLPGGGWVPWLLSAKTDTSLREYARRLRDWAADTDGLDLVGVAHALVGRSTFPCRAVVLGRTVEEMREALTALADGVEHDNLTVGEARDGGRIGFIYPGQGSQWPAMAHQLYRTSTVFRDSINTTDATLRRHVDWSLLDVILEKPDAASLDRVDVVQPVLFAVTTALTALWRHHGINPDAVIGHSQGEITAAHATGILALDQAARLITHRGQALTTIEGTGGMLAVTGPTPDELPDLLTRLVPEHAASLHLAAHNAPTSSVLSGTPHAIQAAHQALTSHGLTAKIIPVSYASHCPHIDPLQAELTGVAISPQSSDTTFYSSTRQQAVPGTELTIDYWWDNLRQPVHFHPTLQTLTTDGHHTLIEISPHPLLAPTIDNDTTVCHTLRRDTDPWHTLLTNTAHLHTHTNHPITWTRLIPHTEQAPVIPPTYPFHHQRYWSTVAPAAHPRRLGLQATSHPLLAATITTATSGEHLFTGHLSSRAHPWLADHTIAGAGLLPATALVEFALHAGAVAGYPLLEELTLEAPVPLSDVATDVQVTVTGSDQPGRRTFAVHTRPADEPEASWTTHATGLLTGDDGEPTPPPLAAWPPAGAEPVDLDGAYPRLAEAGYRFGPAFQGLRRAWRSGDDLYAEVALPEQMDVTGYAVHPALLDAALHPAVLAVLDEDADTVRQAFAWEQVRLYATGATALRVRLARQSPERLTLAAHDLAGELVLSAAGVLSRATSADRIAAGAARPDRLFGMEWVPVPPAPAESTSSWVLVGGDTARVSDGLPGVPVIAELGEAARDGATAPGVLVLPLSPGDDADVPAAVHERTGRLLRTVQAWLAREELSDSRLVVVTSGAVGTGADEPVTDLAGAACWGLLRSAQTEHPDRIIVVDLDGSPESTRALAAAVSTATLGAEPQLAVRAGGLRAPRLAPAAIEPAGPVPLDPEGTVLVTGGTGTLGRLTARHLVTRHGVRHLLLVGRRGPEHPDAAAVVRELAGLGAVVAVAAGDLGDPAVVCDLLAGIDPAHPLTAVFHAAGLTDGGPVDRLTERQLHDVLGPKVDAAWQLHRLTDAHLVLYSSIAGSLNTSGVANYAAANAFLDALAGHRRAQGLPATALAWGYWDVETGMSGAMSDADRRLLARAGLAALPVEEAVRLLDTALATDRPVLVPAGIDRSAVRARARAGDLPAVLRAFAPAGLRQATTTAPAVSPLAGQLAERSAEDQLSFLVDLVRTHVGAVLGHVDPAGLDVGQDFKGLGFDSMTAVQLRNRLRTATGLRLPATLVFDHPTIRAVATLLRTLLLDLPTERRAAAPAATATAEPIAIIGMACRYPGGVTSPEQLWQLLATDTDAVGEFPTDRGWDLTTLYDPDPDTPGTTYAREGGFVRDAAEFDPAFFGISPREATAMDPQQRLLLEAAWESIERAGIDPTTLRGTATGVFTGLTHQEYVSRPGASADAEGYLLTGSTTSVASGRVAYTLGLEGPAVTVDTACSSSLVAVHLAAQSLRGGECELALAGGVTVMASPTGFIEFARQRGLAADGRCKPFAAAADGFGFSEGVGLVLLERLSVARQRGHRVLAVIRGSAVNQDGASNGLTAPNGPSQERVIRQALANARLTPADVDAVEAHGTGTALGDPIEAQALLATYGQERRDDRPLWLGSIKSNIGHAQAAAGAAGIIKMVLALRHDLLPRSLHIDSPTPHVDWTSGNVRLLDEPVEWRRNGHPRRAGVSSFGISGTNAHVILEEAPPAEPAAAPDVDPWDGWASWILSARTERALRDQAAHLLDWLRDEEVAPAAVAGVLARRTRFAHRAVVTAASREDFTAALTALANGEPHPHLSTTVTTDDGGKVAFCFTGQGSQYPGMGADLYATNPVYRDTFDQACDALNPHLEHRLQDVVFAEPGTDLAALLDTTAYTQPALFALHIALHQVATTQLGLNADYLTGHSLGEITAAHLTGVLTLTDAALLVTTRARLMNSITTPGAMIALQATRNEAEQLINGHDRVTIAAINTPHNIVISGDHHTCHQLATQWREQGRKATTLKVSHAFHSPHMAAIADEFRTTAASLTYTPPTLPVISNVTGQPATTEQLTNPDYWVEHLLAPVHYADGITTLHDQHGVHTFLELGPDATLTALHTHTRPEALAVHTLHKDRPDQHTLLTAAATLNGRPSDTNAHLDLPTYPFQRTRHWLPATADSGPVRTPVEPADGHPLLGTPLDVAGTAGRWFTRTVAPERLRIVDQHRLLGTAVFPATALVEWALAAARGDSPERRWSLAGITFDEFLRCDEGTTLTLQSCVEPHERAQRVRCFSRPADEPSAPWTQHVTVAAVHAGTSPTPHRLHLAGVRAGMADEDLDGFYDRLWRIGVEYGPGYRAMKRLLRSGDEALALIEVDEPERDGDGWLLHPMVLDACLHVGAAFGVSEDDFWLPAGIDRIEVYDRLPGRVWCRARSRGGPEDGERAMDLDLVTALGEPVAKLTGVRLRALPRTLVTGLAGSRLRRYDVTWHPLPGRPARRAEASPRDTWLVCGRDAGVVADWHAQLLGLGCAAASLVLADGVQVPATASLAGGTVQVDPADEAGLARLVDAARAEGVKLRGLLLGPDGGVAADDDVAASAYRAARDALSVLRQVLRGYGHDAPDVVFCTTGAEAPAVDDVPAPAQAVLGGLARAVLTEHPDLRCVQVDLDPAGPAPALSTVLDRVADADGATHLAVRDGAWYEARLRERELPKPGPGPVLRADAAYLVTGGFGGLGQVVAGWLADRGATDLVLVGRRVPAVEPPLLAALRERGVRLRHLAVDVADGDALATALAGLAGDLPPLAGVVHAAGVVDDAALAEQDWDRFRRALDPKVRGGWHLHRATEGLDLDFFVLFSAFGATVGSAGQANYLAANAFLDGLARHRRAQGRPATSVGWGPWAQAGMAVDQDVLGRLAALGLDAIPTAEALAALGSVLDPAAGEPVEPVVGVARVDWRRSLTAAARSRPYRLLADVTPADLAVTTEGSAAPDLAVLAVTDPVAARELLLAGLLERVALLLGLSAADQEAIRPTFAGTRLNELGLDSLTTVRLRQRLLVDYAADVPPTELFGGGTAADVAELICQQLTLRSVVAADDDDFDDEDAEVLIL</sequence>
<dbReference type="InterPro" id="IPR036299">
    <property type="entry name" value="Polyketide_synth_docking_sf"/>
</dbReference>
<dbReference type="PROSITE" id="PS52004">
    <property type="entry name" value="KS3_2"/>
    <property type="match status" value="2"/>
</dbReference>
<dbReference type="InterPro" id="IPR014043">
    <property type="entry name" value="Acyl_transferase_dom"/>
</dbReference>
<dbReference type="InterPro" id="IPR057326">
    <property type="entry name" value="KR_dom"/>
</dbReference>
<evidence type="ECO:0000256" key="2">
    <source>
        <dbReference type="ARBA" id="ARBA00004792"/>
    </source>
</evidence>
<dbReference type="InterPro" id="IPR016036">
    <property type="entry name" value="Malonyl_transacylase_ACP-bd"/>
</dbReference>
<dbReference type="InterPro" id="IPR006162">
    <property type="entry name" value="Ppantetheine_attach_site"/>
</dbReference>
<keyword evidence="7" id="KW-0511">Multifunctional enzyme</keyword>
<dbReference type="SUPFAM" id="SSF52151">
    <property type="entry name" value="FabD/lysophospholipase-like"/>
    <property type="match status" value="2"/>
</dbReference>
<dbReference type="SUPFAM" id="SSF53901">
    <property type="entry name" value="Thiolase-like"/>
    <property type="match status" value="2"/>
</dbReference>
<dbReference type="SUPFAM" id="SSF55048">
    <property type="entry name" value="Probable ACP-binding domain of malonyl-CoA ACP transacylase"/>
    <property type="match status" value="2"/>
</dbReference>
<keyword evidence="6" id="KW-0045">Antibiotic biosynthesis</keyword>
<feature type="domain" description="Ketosynthase family 3 (KS3)" evidence="12">
    <location>
        <begin position="34"/>
        <end position="460"/>
    </location>
</feature>
<evidence type="ECO:0000313" key="15">
    <source>
        <dbReference type="Proteomes" id="UP000199696"/>
    </source>
</evidence>
<proteinExistence type="predicted"/>
<dbReference type="InterPro" id="IPR015083">
    <property type="entry name" value="NorB/c/GfsB-D-like_docking"/>
</dbReference>
<dbReference type="InterPro" id="IPR014030">
    <property type="entry name" value="Ketoacyl_synth_N"/>
</dbReference>
<feature type="domain" description="Ketosynthase family 3 (KS3)" evidence="12">
    <location>
        <begin position="1797"/>
        <end position="2222"/>
    </location>
</feature>
<dbReference type="GO" id="GO:0033068">
    <property type="term" value="P:macrolide biosynthetic process"/>
    <property type="evidence" value="ECO:0007669"/>
    <property type="project" value="UniProtKB-ARBA"/>
</dbReference>
<dbReference type="SMART" id="SM00823">
    <property type="entry name" value="PKS_PP"/>
    <property type="match status" value="2"/>
</dbReference>
<gene>
    <name evidence="14" type="ORF">GA0070604_2766</name>
</gene>
<comment type="pathway">
    <text evidence="2">Antibiotic biosynthesis.</text>
</comment>
<evidence type="ECO:0000256" key="7">
    <source>
        <dbReference type="ARBA" id="ARBA00023268"/>
    </source>
</evidence>
<dbReference type="Gene3D" id="1.10.1200.10">
    <property type="entry name" value="ACP-like"/>
    <property type="match status" value="2"/>
</dbReference>
<evidence type="ECO:0000259" key="12">
    <source>
        <dbReference type="PROSITE" id="PS52004"/>
    </source>
</evidence>
<evidence type="ECO:0000256" key="3">
    <source>
        <dbReference type="ARBA" id="ARBA00022450"/>
    </source>
</evidence>
<dbReference type="PROSITE" id="PS00012">
    <property type="entry name" value="PHOSPHOPANTETHEINE"/>
    <property type="match status" value="2"/>
</dbReference>
<dbReference type="Pfam" id="PF02801">
    <property type="entry name" value="Ketoacyl-synt_C"/>
    <property type="match status" value="2"/>
</dbReference>
<dbReference type="PROSITE" id="PS50075">
    <property type="entry name" value="CARRIER"/>
    <property type="match status" value="2"/>
</dbReference>
<feature type="active site" description="Proton donor; for dehydratase activity" evidence="9">
    <location>
        <position position="1145"/>
    </location>
</feature>
<dbReference type="GO" id="GO:0004315">
    <property type="term" value="F:3-oxoacyl-[acyl-carrier-protein] synthase activity"/>
    <property type="evidence" value="ECO:0007669"/>
    <property type="project" value="InterPro"/>
</dbReference>
<feature type="active site" description="Proton acceptor; for dehydratase activity" evidence="9">
    <location>
        <position position="982"/>
    </location>
</feature>
<feature type="region of interest" description="N-terminal hotdog fold" evidence="9">
    <location>
        <begin position="950"/>
        <end position="1073"/>
    </location>
</feature>
<evidence type="ECO:0000256" key="1">
    <source>
        <dbReference type="ARBA" id="ARBA00001957"/>
    </source>
</evidence>
<dbReference type="SMART" id="SM00822">
    <property type="entry name" value="PKS_KR"/>
    <property type="match status" value="2"/>
</dbReference>
<dbReference type="SMART" id="SM00825">
    <property type="entry name" value="PKS_KS"/>
    <property type="match status" value="2"/>
</dbReference>
<feature type="domain" description="PKS/mFAS DH" evidence="13">
    <location>
        <begin position="950"/>
        <end position="1223"/>
    </location>
</feature>
<dbReference type="InterPro" id="IPR020841">
    <property type="entry name" value="PKS_Beta-ketoAc_synthase_dom"/>
</dbReference>
<feature type="region of interest" description="N-terminal hotdog fold" evidence="9">
    <location>
        <begin position="2684"/>
        <end position="2809"/>
    </location>
</feature>
<keyword evidence="8" id="KW-0012">Acyltransferase</keyword>
<dbReference type="PANTHER" id="PTHR43775:SF51">
    <property type="entry name" value="INACTIVE PHENOLPHTHIOCEROL SYNTHESIS POLYKETIDE SYNTHASE TYPE I PKS1-RELATED"/>
    <property type="match status" value="1"/>
</dbReference>
<dbReference type="SMART" id="SM00827">
    <property type="entry name" value="PKS_AT"/>
    <property type="match status" value="2"/>
</dbReference>
<dbReference type="InterPro" id="IPR020807">
    <property type="entry name" value="PKS_DH"/>
</dbReference>
<dbReference type="Gene3D" id="3.40.50.720">
    <property type="entry name" value="NAD(P)-binding Rossmann-like Domain"/>
    <property type="match status" value="2"/>
</dbReference>
<dbReference type="InterPro" id="IPR055123">
    <property type="entry name" value="SpnB-like_Rossmann"/>
</dbReference>
<dbReference type="STRING" id="227316.GA0070604_2766"/>
<dbReference type="SMART" id="SM01294">
    <property type="entry name" value="PKS_PP_betabranch"/>
    <property type="match status" value="1"/>
</dbReference>
<evidence type="ECO:0000256" key="8">
    <source>
        <dbReference type="ARBA" id="ARBA00023315"/>
    </source>
</evidence>
<dbReference type="Pfam" id="PF00109">
    <property type="entry name" value="ketoacyl-synt"/>
    <property type="match status" value="2"/>
</dbReference>
<dbReference type="EMBL" id="FMHY01000002">
    <property type="protein sequence ID" value="SCL53411.1"/>
    <property type="molecule type" value="Genomic_DNA"/>
</dbReference>
<keyword evidence="15" id="KW-1185">Reference proteome</keyword>
<dbReference type="SUPFAM" id="SSF51735">
    <property type="entry name" value="NAD(P)-binding Rossmann-fold domains"/>
    <property type="match status" value="4"/>
</dbReference>
<dbReference type="Proteomes" id="UP000199696">
    <property type="component" value="Unassembled WGS sequence"/>
</dbReference>
<dbReference type="Gene3D" id="6.10.40.10">
    <property type="match status" value="1"/>
</dbReference>
<dbReference type="Gene3D" id="3.40.366.10">
    <property type="entry name" value="Malonyl-Coenzyme A Acyl Carrier Protein, domain 2"/>
    <property type="match status" value="2"/>
</dbReference>
<dbReference type="CDD" id="cd08956">
    <property type="entry name" value="KR_3_FAS_SDR_x"/>
    <property type="match status" value="1"/>
</dbReference>
<dbReference type="Pfam" id="PF16197">
    <property type="entry name" value="KAsynt_C_assoc"/>
    <property type="match status" value="2"/>
</dbReference>
<dbReference type="GO" id="GO:0004312">
    <property type="term" value="F:fatty acid synthase activity"/>
    <property type="evidence" value="ECO:0007669"/>
    <property type="project" value="TreeGrafter"/>
</dbReference>
<dbReference type="Pfam" id="PF08659">
    <property type="entry name" value="KR"/>
    <property type="match status" value="2"/>
</dbReference>
<feature type="active site" description="Proton acceptor; for dehydratase activity" evidence="9">
    <location>
        <position position="2716"/>
    </location>
</feature>
<feature type="active site" description="Proton donor; for dehydratase activity" evidence="9">
    <location>
        <position position="2883"/>
    </location>
</feature>
<dbReference type="InterPro" id="IPR020806">
    <property type="entry name" value="PKS_PP-bd"/>
</dbReference>
<dbReference type="CDD" id="cd08955">
    <property type="entry name" value="KR_2_FAS_SDR_x"/>
    <property type="match status" value="1"/>
</dbReference>
<comment type="cofactor">
    <cofactor evidence="1">
        <name>pantetheine 4'-phosphate</name>
        <dbReference type="ChEBI" id="CHEBI:47942"/>
    </cofactor>
</comment>
<dbReference type="GO" id="GO:0031177">
    <property type="term" value="F:phosphopantetheine binding"/>
    <property type="evidence" value="ECO:0007669"/>
    <property type="project" value="InterPro"/>
</dbReference>